<evidence type="ECO:0000256" key="1">
    <source>
        <dbReference type="ARBA" id="ARBA00001946"/>
    </source>
</evidence>
<evidence type="ECO:0000256" key="7">
    <source>
        <dbReference type="ARBA" id="ARBA00022688"/>
    </source>
</evidence>
<evidence type="ECO:0000256" key="13">
    <source>
        <dbReference type="SAM" id="SignalP"/>
    </source>
</evidence>
<feature type="transmembrane region" description="Helical" evidence="12">
    <location>
        <begin position="102"/>
        <end position="119"/>
    </location>
</feature>
<dbReference type="NCBIfam" id="NF009526">
    <property type="entry name" value="PRK12888.1"/>
    <property type="match status" value="1"/>
</dbReference>
<dbReference type="FunFam" id="1.20.120.1780:FF:000001">
    <property type="entry name" value="4-hydroxybenzoate octaprenyltransferase"/>
    <property type="match status" value="1"/>
</dbReference>
<keyword evidence="15" id="KW-1185">Reference proteome</keyword>
<dbReference type="EMBL" id="CP015518">
    <property type="protein sequence ID" value="APG26204.1"/>
    <property type="molecule type" value="Genomic_DNA"/>
</dbReference>
<comment type="similarity">
    <text evidence="3">Belongs to the UbiA prenyltransferase family.</text>
</comment>
<evidence type="ECO:0000256" key="3">
    <source>
        <dbReference type="ARBA" id="ARBA00005985"/>
    </source>
</evidence>
<evidence type="ECO:0000256" key="10">
    <source>
        <dbReference type="ARBA" id="ARBA00023136"/>
    </source>
</evidence>
<sequence>MIAFSHSVFAFPFALLGALLAVLASDQWPTPGQLGWICVAMVGARSGAMGLNRIIDARLDAENPRTRGRHIPAGRVSRRSAWLLVAGSFAAFLVAAGMLNPLCLTLAPAVIALFVLYPYCKRFTSLCHAVLGMCLGAAPVGAWIALRGDVRWPVVLLGGAVLLWVAGFDILYALQDEGHDRQVGLHSLPVRLGTRRALQLARLLHALVLPLLLGVAAGGGLGGIFLCGVLVTAVLLAWEHCLVRADDLSRLNQAFFTMNGLISVLLFVFALGDVLMQVWRA</sequence>
<keyword evidence="8 12" id="KW-0812">Transmembrane</keyword>
<evidence type="ECO:0000313" key="15">
    <source>
        <dbReference type="Proteomes" id="UP000182264"/>
    </source>
</evidence>
<accession>A0A1L3GJV3</accession>
<dbReference type="InterPro" id="IPR000537">
    <property type="entry name" value="UbiA_prenyltransferase"/>
</dbReference>
<dbReference type="InterPro" id="IPR044878">
    <property type="entry name" value="UbiA_sf"/>
</dbReference>
<keyword evidence="7" id="KW-0831">Ubiquinone biosynthesis</keyword>
<dbReference type="InterPro" id="IPR006371">
    <property type="entry name" value="Polyprenyltransferase_UbiA-li"/>
</dbReference>
<keyword evidence="4" id="KW-1003">Cell membrane</keyword>
<evidence type="ECO:0000256" key="9">
    <source>
        <dbReference type="ARBA" id="ARBA00022989"/>
    </source>
</evidence>
<dbReference type="Gene3D" id="1.10.357.140">
    <property type="entry name" value="UbiA prenyltransferase"/>
    <property type="match status" value="1"/>
</dbReference>
<dbReference type="EC" id="2.5.1.39" evidence="11"/>
<feature type="transmembrane region" description="Helical" evidence="12">
    <location>
        <begin position="256"/>
        <end position="276"/>
    </location>
</feature>
<keyword evidence="6 14" id="KW-0808">Transferase</keyword>
<dbReference type="PANTHER" id="PTHR11048:SF28">
    <property type="entry name" value="4-HYDROXYBENZOATE POLYPRENYLTRANSFERASE, MITOCHONDRIAL"/>
    <property type="match status" value="1"/>
</dbReference>
<dbReference type="GO" id="GO:0005886">
    <property type="term" value="C:plasma membrane"/>
    <property type="evidence" value="ECO:0007669"/>
    <property type="project" value="TreeGrafter"/>
</dbReference>
<dbReference type="AlphaFoldDB" id="A0A1L3GJV3"/>
<evidence type="ECO:0000256" key="5">
    <source>
        <dbReference type="ARBA" id="ARBA00022519"/>
    </source>
</evidence>
<proteinExistence type="inferred from homology"/>
<dbReference type="Pfam" id="PF01040">
    <property type="entry name" value="UbiA"/>
    <property type="match status" value="1"/>
</dbReference>
<dbReference type="Proteomes" id="UP000182264">
    <property type="component" value="Chromosome"/>
</dbReference>
<dbReference type="FunFam" id="1.10.357.140:FF:000008">
    <property type="entry name" value="4-hydroxybenzoate octaprenyltransferase"/>
    <property type="match status" value="1"/>
</dbReference>
<dbReference type="CDD" id="cd13959">
    <property type="entry name" value="PT_UbiA_COQ2"/>
    <property type="match status" value="1"/>
</dbReference>
<dbReference type="NCBIfam" id="TIGR01475">
    <property type="entry name" value="ubiA_other"/>
    <property type="match status" value="1"/>
</dbReference>
<keyword evidence="9 12" id="KW-1133">Transmembrane helix</keyword>
<feature type="transmembrane region" description="Helical" evidence="12">
    <location>
        <begin position="126"/>
        <end position="146"/>
    </location>
</feature>
<feature type="transmembrane region" description="Helical" evidence="12">
    <location>
        <begin position="203"/>
        <end position="236"/>
    </location>
</feature>
<feature type="chain" id="PRO_5012792331" description="4-hydroxybenzoate polyprenyltransferase" evidence="13">
    <location>
        <begin position="25"/>
        <end position="281"/>
    </location>
</feature>
<dbReference type="Gene3D" id="1.20.120.1780">
    <property type="entry name" value="UbiA prenyltransferase"/>
    <property type="match status" value="1"/>
</dbReference>
<dbReference type="PANTHER" id="PTHR11048">
    <property type="entry name" value="PRENYLTRANSFERASES"/>
    <property type="match status" value="1"/>
</dbReference>
<evidence type="ECO:0000256" key="12">
    <source>
        <dbReference type="SAM" id="Phobius"/>
    </source>
</evidence>
<reference evidence="14 15" key="1">
    <citation type="journal article" date="2017" name="Genome Announc.">
        <title>Complete Genome Sequences of Two Acetylene-Fermenting Pelobacter acetylenicus Strains.</title>
        <authorList>
            <person name="Sutton J.M."/>
            <person name="Baesman S.M."/>
            <person name="Fierst J.L."/>
            <person name="Poret-Peterson A.T."/>
            <person name="Oremland R.S."/>
            <person name="Dunlap D.S."/>
            <person name="Akob D.M."/>
        </authorList>
    </citation>
    <scope>NUCLEOTIDE SEQUENCE [LARGE SCALE GENOMIC DNA]</scope>
    <source>
        <strain evidence="14 15">DSM 3247</strain>
    </source>
</reference>
<dbReference type="GO" id="GO:0008412">
    <property type="term" value="F:4-hydroxybenzoate polyprenyltransferase activity"/>
    <property type="evidence" value="ECO:0007669"/>
    <property type="project" value="UniProtKB-EC"/>
</dbReference>
<evidence type="ECO:0000256" key="4">
    <source>
        <dbReference type="ARBA" id="ARBA00022475"/>
    </source>
</evidence>
<keyword evidence="5" id="KW-0997">Cell inner membrane</keyword>
<protein>
    <recommendedName>
        <fullName evidence="11">4-hydroxybenzoate polyprenyltransferase</fullName>
        <ecNumber evidence="11">2.5.1.39</ecNumber>
    </recommendedName>
</protein>
<gene>
    <name evidence="14" type="ORF">A7E75_05500</name>
</gene>
<feature type="transmembrane region" description="Helical" evidence="12">
    <location>
        <begin position="152"/>
        <end position="174"/>
    </location>
</feature>
<keyword evidence="13" id="KW-0732">Signal</keyword>
<keyword evidence="10 12" id="KW-0472">Membrane</keyword>
<comment type="subcellular location">
    <subcellularLocation>
        <location evidence="2">Membrane</location>
        <topology evidence="2">Multi-pass membrane protein</topology>
    </subcellularLocation>
</comment>
<evidence type="ECO:0000313" key="14">
    <source>
        <dbReference type="EMBL" id="APG26204.1"/>
    </source>
</evidence>
<evidence type="ECO:0000256" key="6">
    <source>
        <dbReference type="ARBA" id="ARBA00022679"/>
    </source>
</evidence>
<dbReference type="GO" id="GO:0006744">
    <property type="term" value="P:ubiquinone biosynthetic process"/>
    <property type="evidence" value="ECO:0007669"/>
    <property type="project" value="UniProtKB-KW"/>
</dbReference>
<evidence type="ECO:0000256" key="2">
    <source>
        <dbReference type="ARBA" id="ARBA00004141"/>
    </source>
</evidence>
<evidence type="ECO:0000256" key="11">
    <source>
        <dbReference type="ARBA" id="ARBA00034524"/>
    </source>
</evidence>
<feature type="signal peptide" evidence="13">
    <location>
        <begin position="1"/>
        <end position="24"/>
    </location>
</feature>
<dbReference type="InterPro" id="IPR039653">
    <property type="entry name" value="Prenyltransferase"/>
</dbReference>
<name>A0A1L3GJV3_SYNAC</name>
<comment type="cofactor">
    <cofactor evidence="1">
        <name>Mg(2+)</name>
        <dbReference type="ChEBI" id="CHEBI:18420"/>
    </cofactor>
</comment>
<organism evidence="14 15">
    <name type="scientific">Syntrophotalea acetylenica</name>
    <name type="common">Pelobacter acetylenicus</name>
    <dbReference type="NCBI Taxonomy" id="29542"/>
    <lineage>
        <taxon>Bacteria</taxon>
        <taxon>Pseudomonadati</taxon>
        <taxon>Thermodesulfobacteriota</taxon>
        <taxon>Desulfuromonadia</taxon>
        <taxon>Desulfuromonadales</taxon>
        <taxon>Syntrophotaleaceae</taxon>
        <taxon>Syntrophotalea</taxon>
    </lineage>
</organism>
<evidence type="ECO:0000256" key="8">
    <source>
        <dbReference type="ARBA" id="ARBA00022692"/>
    </source>
</evidence>